<evidence type="ECO:0000256" key="4">
    <source>
        <dbReference type="ARBA" id="ARBA00007674"/>
    </source>
</evidence>
<dbReference type="GO" id="GO:0005739">
    <property type="term" value="C:mitochondrion"/>
    <property type="evidence" value="ECO:0007669"/>
    <property type="project" value="UniProtKB-SubCell"/>
</dbReference>
<evidence type="ECO:0000256" key="6">
    <source>
        <dbReference type="ARBA" id="ARBA00022490"/>
    </source>
</evidence>
<evidence type="ECO:0000256" key="11">
    <source>
        <dbReference type="ARBA" id="ARBA00023242"/>
    </source>
</evidence>
<dbReference type="Proteomes" id="UP000183832">
    <property type="component" value="Unassembled WGS sequence"/>
</dbReference>
<evidence type="ECO:0000256" key="1">
    <source>
        <dbReference type="ARBA" id="ARBA00004123"/>
    </source>
</evidence>
<dbReference type="PANTHER" id="PTHR13113">
    <property type="entry name" value="ECSIT EVOLUTIONARILY CONSERVED SIGNALING INTERMEDIATE IN TOLL PATHWAYS"/>
    <property type="match status" value="1"/>
</dbReference>
<reference evidence="13 14" key="1">
    <citation type="submission" date="2015-04" db="EMBL/GenBank/DDBJ databases">
        <authorList>
            <person name="Syromyatnikov M.Y."/>
            <person name="Popov V.N."/>
        </authorList>
    </citation>
    <scope>NUCLEOTIDE SEQUENCE [LARGE SCALE GENOMIC DNA]</scope>
</reference>
<organism evidence="13 14">
    <name type="scientific">Clunio marinus</name>
    <dbReference type="NCBI Taxonomy" id="568069"/>
    <lineage>
        <taxon>Eukaryota</taxon>
        <taxon>Metazoa</taxon>
        <taxon>Ecdysozoa</taxon>
        <taxon>Arthropoda</taxon>
        <taxon>Hexapoda</taxon>
        <taxon>Insecta</taxon>
        <taxon>Pterygota</taxon>
        <taxon>Neoptera</taxon>
        <taxon>Endopterygota</taxon>
        <taxon>Diptera</taxon>
        <taxon>Nematocera</taxon>
        <taxon>Chironomoidea</taxon>
        <taxon>Chironomidae</taxon>
        <taxon>Clunio</taxon>
    </lineage>
</organism>
<evidence type="ECO:0000256" key="8">
    <source>
        <dbReference type="ARBA" id="ARBA00022859"/>
    </source>
</evidence>
<dbReference type="InterPro" id="IPR046448">
    <property type="entry name" value="ECSIT_N"/>
</dbReference>
<keyword evidence="9" id="KW-0809">Transit peptide</keyword>
<proteinExistence type="inferred from homology"/>
<keyword evidence="6" id="KW-0963">Cytoplasm</keyword>
<dbReference type="Pfam" id="PF06239">
    <property type="entry name" value="ECSIT_N"/>
    <property type="match status" value="1"/>
</dbReference>
<evidence type="ECO:0000313" key="13">
    <source>
        <dbReference type="EMBL" id="CRL01097.1"/>
    </source>
</evidence>
<accession>A0A1J1IRF5</accession>
<evidence type="ECO:0000256" key="5">
    <source>
        <dbReference type="ARBA" id="ARBA00019998"/>
    </source>
</evidence>
<comment type="subcellular location">
    <subcellularLocation>
        <location evidence="3">Cytoplasm</location>
    </subcellularLocation>
    <subcellularLocation>
        <location evidence="2">Mitochondrion</location>
    </subcellularLocation>
    <subcellularLocation>
        <location evidence="1">Nucleus</location>
    </subcellularLocation>
</comment>
<keyword evidence="7" id="KW-0399">Innate immunity</keyword>
<keyword evidence="11" id="KW-0539">Nucleus</keyword>
<sequence>MIRCKNCFASFVTNRLRLQRVFQLRQLCTSNEKSEEQKESEQIKREKSHEQFMKQALILKGSFEYVATKDKGNYLEMIKIFENKDVHRRNHVEFIYAALKNMEEFNVHKDLQVYKALIDVMPKGKFIPQNLFQAEFMHYPKQQQCMIDLLEQMEDNGVMPDYEMEDMLVNIFGRRGHPVRKFWRMMYWMPKFKNLSPWVVPNPPPQDAFELAQLAVERMCSVDVESVINIYNTEDVEDSVDHTWIVSGQSPEQKELLTRHPIKSAVYIEGPFLIWLRDKSINYFILRGDLPSNRQPVYDEDEYDDVSHIDVPLFGFGKPKKNKLIVKPSIHEQSDGIIYAVCCTGMSTKDSLLSWIRLLEKDGNPTIKDLAILFKFKSPADKELVTT</sequence>
<dbReference type="SMART" id="SM01284">
    <property type="entry name" value="ECSIT_Cterm"/>
    <property type="match status" value="1"/>
</dbReference>
<evidence type="ECO:0000313" key="14">
    <source>
        <dbReference type="Proteomes" id="UP000183832"/>
    </source>
</evidence>
<dbReference type="InterPro" id="IPR010418">
    <property type="entry name" value="ECSIT"/>
</dbReference>
<evidence type="ECO:0000256" key="3">
    <source>
        <dbReference type="ARBA" id="ARBA00004496"/>
    </source>
</evidence>
<evidence type="ECO:0000256" key="7">
    <source>
        <dbReference type="ARBA" id="ARBA00022588"/>
    </source>
</evidence>
<keyword evidence="8" id="KW-0391">Immunity</keyword>
<dbReference type="GO" id="GO:0007178">
    <property type="term" value="P:cell surface receptor protein serine/threonine kinase signaling pathway"/>
    <property type="evidence" value="ECO:0007669"/>
    <property type="project" value="TreeGrafter"/>
</dbReference>
<dbReference type="OrthoDB" id="10064298at2759"/>
<gene>
    <name evidence="13" type="ORF">CLUMA_CG014171</name>
</gene>
<feature type="domain" description="ECSIT C-terminal" evidence="12">
    <location>
        <begin position="250"/>
        <end position="377"/>
    </location>
</feature>
<dbReference type="Pfam" id="PF14784">
    <property type="entry name" value="ECSIT_C"/>
    <property type="match status" value="1"/>
</dbReference>
<dbReference type="InterPro" id="IPR029342">
    <property type="entry name" value="ECIST_C"/>
</dbReference>
<dbReference type="PANTHER" id="PTHR13113:SF1">
    <property type="entry name" value="EVOLUTIONARILY CONSERVED SIGNALING INTERMEDIATE IN TOLL PATHWAY, MITOCHONDRIAL"/>
    <property type="match status" value="1"/>
</dbReference>
<dbReference type="GO" id="GO:0005634">
    <property type="term" value="C:nucleus"/>
    <property type="evidence" value="ECO:0007669"/>
    <property type="project" value="UniProtKB-SubCell"/>
</dbReference>
<evidence type="ECO:0000256" key="10">
    <source>
        <dbReference type="ARBA" id="ARBA00023128"/>
    </source>
</evidence>
<evidence type="ECO:0000256" key="2">
    <source>
        <dbReference type="ARBA" id="ARBA00004173"/>
    </source>
</evidence>
<dbReference type="EMBL" id="CVRI01000055">
    <property type="protein sequence ID" value="CRL01097.1"/>
    <property type="molecule type" value="Genomic_DNA"/>
</dbReference>
<protein>
    <recommendedName>
        <fullName evidence="5">Evolutionarily conserved signaling intermediate in Toll pathway, mitochondrial</fullName>
    </recommendedName>
</protein>
<evidence type="ECO:0000256" key="9">
    <source>
        <dbReference type="ARBA" id="ARBA00022946"/>
    </source>
</evidence>
<dbReference type="AlphaFoldDB" id="A0A1J1IRF5"/>
<evidence type="ECO:0000259" key="12">
    <source>
        <dbReference type="SMART" id="SM01284"/>
    </source>
</evidence>
<dbReference type="STRING" id="568069.A0A1J1IRF5"/>
<keyword evidence="10" id="KW-0496">Mitochondrion</keyword>
<keyword evidence="14" id="KW-1185">Reference proteome</keyword>
<comment type="similarity">
    <text evidence="4">Belongs to the ECSIT family.</text>
</comment>
<name>A0A1J1IRF5_9DIPT</name>
<dbReference type="GO" id="GO:0045087">
    <property type="term" value="P:innate immune response"/>
    <property type="evidence" value="ECO:0007669"/>
    <property type="project" value="UniProtKB-KW"/>
</dbReference>